<keyword evidence="4" id="KW-1185">Reference proteome</keyword>
<protein>
    <submittedName>
        <fullName evidence="3">Sporulation protein YunB</fullName>
    </submittedName>
</protein>
<proteinExistence type="predicted"/>
<dbReference type="EMBL" id="JBHSAP010000007">
    <property type="protein sequence ID" value="MFC4076124.1"/>
    <property type="molecule type" value="Genomic_DNA"/>
</dbReference>
<sequence length="243" mass="27514">MIRFRRRGGIWFLTFALLFGLLFQVIWLLEENLEPTLVHIARMKVKQIANEAVLEAAREQVKAGNELNGIMKVDKDKNGAIRSVQFDEEKRWRMYERTTSRMQEVLHRLNRKDIGVTLGQAMQNNILASYGPEIPIEIWPKGTPQVELVPRMESAGVNTVSITLMMEIHVEMEVVVPFTEEMVPLDTEIPVAQAVVVGEVPRFYYYNDMGGSIQKGKPGKNTGGEQNSPGNQPMPVLPPIQVD</sequence>
<evidence type="ECO:0000313" key="3">
    <source>
        <dbReference type="EMBL" id="MFC4076124.1"/>
    </source>
</evidence>
<dbReference type="NCBIfam" id="TIGR02832">
    <property type="entry name" value="spo_yunB"/>
    <property type="match status" value="1"/>
</dbReference>
<dbReference type="RefSeq" id="WP_380702687.1">
    <property type="nucleotide sequence ID" value="NZ_JBHSAP010000007.1"/>
</dbReference>
<name>A0ABV8JJK5_9BACL</name>
<feature type="transmembrane region" description="Helical" evidence="2">
    <location>
        <begin position="9"/>
        <end position="29"/>
    </location>
</feature>
<evidence type="ECO:0000256" key="2">
    <source>
        <dbReference type="SAM" id="Phobius"/>
    </source>
</evidence>
<gene>
    <name evidence="3" type="primary">yunB</name>
    <name evidence="3" type="ORF">ACFOUO_04800</name>
</gene>
<keyword evidence="2" id="KW-1133">Transmembrane helix</keyword>
<feature type="region of interest" description="Disordered" evidence="1">
    <location>
        <begin position="214"/>
        <end position="243"/>
    </location>
</feature>
<dbReference type="Proteomes" id="UP001595843">
    <property type="component" value="Unassembled WGS sequence"/>
</dbReference>
<keyword evidence="2" id="KW-0812">Transmembrane</keyword>
<accession>A0ABV8JJK5</accession>
<comment type="caution">
    <text evidence="3">The sequence shown here is derived from an EMBL/GenBank/DDBJ whole genome shotgun (WGS) entry which is preliminary data.</text>
</comment>
<dbReference type="PIRSF" id="PIRSF021383">
    <property type="entry name" value="YunB"/>
    <property type="match status" value="1"/>
</dbReference>
<keyword evidence="2" id="KW-0472">Membrane</keyword>
<evidence type="ECO:0000313" key="4">
    <source>
        <dbReference type="Proteomes" id="UP001595843"/>
    </source>
</evidence>
<dbReference type="InterPro" id="IPR014197">
    <property type="entry name" value="Sporulation_prot_YunB"/>
</dbReference>
<dbReference type="Pfam" id="PF09560">
    <property type="entry name" value="Spore_YunB"/>
    <property type="match status" value="1"/>
</dbReference>
<organism evidence="3 4">
    <name type="scientific">Salinithrix halophila</name>
    <dbReference type="NCBI Taxonomy" id="1485204"/>
    <lineage>
        <taxon>Bacteria</taxon>
        <taxon>Bacillati</taxon>
        <taxon>Bacillota</taxon>
        <taxon>Bacilli</taxon>
        <taxon>Bacillales</taxon>
        <taxon>Thermoactinomycetaceae</taxon>
        <taxon>Salinithrix</taxon>
    </lineage>
</organism>
<evidence type="ECO:0000256" key="1">
    <source>
        <dbReference type="SAM" id="MobiDB-lite"/>
    </source>
</evidence>
<reference evidence="4" key="1">
    <citation type="journal article" date="2019" name="Int. J. Syst. Evol. Microbiol.">
        <title>The Global Catalogue of Microorganisms (GCM) 10K type strain sequencing project: providing services to taxonomists for standard genome sequencing and annotation.</title>
        <authorList>
            <consortium name="The Broad Institute Genomics Platform"/>
            <consortium name="The Broad Institute Genome Sequencing Center for Infectious Disease"/>
            <person name="Wu L."/>
            <person name="Ma J."/>
        </authorList>
    </citation>
    <scope>NUCLEOTIDE SEQUENCE [LARGE SCALE GENOMIC DNA]</scope>
    <source>
        <strain evidence="4">IBRC-M 10813</strain>
    </source>
</reference>